<keyword evidence="13" id="KW-1185">Reference proteome</keyword>
<keyword evidence="3" id="KW-0597">Phosphoprotein</keyword>
<evidence type="ECO:0000256" key="9">
    <source>
        <dbReference type="SAM" id="Phobius"/>
    </source>
</evidence>
<keyword evidence="10" id="KW-0732">Signal</keyword>
<name>A0A366H970_9BACT</name>
<feature type="domain" description="Histidine kinase/HSP90-like ATPase" evidence="11">
    <location>
        <begin position="584"/>
        <end position="680"/>
    </location>
</feature>
<reference evidence="12 13" key="1">
    <citation type="submission" date="2018-06" db="EMBL/GenBank/DDBJ databases">
        <title>Genomic Encyclopedia of Type Strains, Phase IV (KMG-IV): sequencing the most valuable type-strain genomes for metagenomic binning, comparative biology and taxonomic classification.</title>
        <authorList>
            <person name="Goeker M."/>
        </authorList>
    </citation>
    <scope>NUCLEOTIDE SEQUENCE [LARGE SCALE GENOMIC DNA]</scope>
    <source>
        <strain evidence="12 13">DSM 25532</strain>
    </source>
</reference>
<keyword evidence="8" id="KW-0902">Two-component regulatory system</keyword>
<sequence length="687" mass="74569">MIPNPSMNAPGRNVVHRLCFCIVAILGISTASGAETTLTTAREVRSLTPEAAVRRLPVELQGTVVFIEGPNGAVVIQDETAGTYFLGRNERSLRVGDEVAVKGTTIPGSYLPGIELIQYEKKGSKELPPAVSATYADFAAGRYFFQRVAVEGIVQTVTATPDESRSILLLAMGSDVLEVRICAPPDERLLVDSRVRIECLASGGINQRRQLVQPIAWLHDWSGLQMLEPAPLESAVPVISGSRLLAFSASGTDGHRVRVAGTVLASYPDGQVFIRDEATALRVQLLPSTSLSIGARIEVIGFPRMERFSASLVSANVARQEPGQSPSAVEVSADELLRGAHDNDLVAVTAVLSGHFRAEEGDVLVLQDHGRTIRARVPPLDKELPAGARMRVTGICMVESNTASGVELRPRSVSLRCRVADDVTMLDTPGWWTTQRLVLAVGVLLLVVMLASLWIVALRQQVRRQTRVLRRQIEHEATLEERQRIAREFHDTLEQGLTGLALRIEGVQARGIDEKNGQLLRASRRLISQMQAETRSLVSELREPAPELADIAAALRTIVEEHPCGCDPALTLKASATLPPLPSLTVHHLRMIAREAVTNALKHAHARHIYLTLEMEEGHLRMAVADDGCGFDPATARRAQAGHFGCIGIEERCEKLNATVRWHSTPGQGTTVEIALPLEISLASLSA</sequence>
<evidence type="ECO:0000256" key="3">
    <source>
        <dbReference type="ARBA" id="ARBA00022553"/>
    </source>
</evidence>
<dbReference type="EC" id="2.7.13.3" evidence="2"/>
<evidence type="ECO:0000256" key="7">
    <source>
        <dbReference type="ARBA" id="ARBA00022840"/>
    </source>
</evidence>
<evidence type="ECO:0000313" key="12">
    <source>
        <dbReference type="EMBL" id="RBP38074.1"/>
    </source>
</evidence>
<dbReference type="Gene3D" id="3.30.565.10">
    <property type="entry name" value="Histidine kinase-like ATPase, C-terminal domain"/>
    <property type="match status" value="1"/>
</dbReference>
<evidence type="ECO:0000256" key="1">
    <source>
        <dbReference type="ARBA" id="ARBA00000085"/>
    </source>
</evidence>
<dbReference type="Pfam" id="PF02518">
    <property type="entry name" value="HATPase_c"/>
    <property type="match status" value="1"/>
</dbReference>
<dbReference type="GO" id="GO:0005524">
    <property type="term" value="F:ATP binding"/>
    <property type="evidence" value="ECO:0007669"/>
    <property type="project" value="UniProtKB-KW"/>
</dbReference>
<organism evidence="12 13">
    <name type="scientific">Roseimicrobium gellanilyticum</name>
    <dbReference type="NCBI Taxonomy" id="748857"/>
    <lineage>
        <taxon>Bacteria</taxon>
        <taxon>Pseudomonadati</taxon>
        <taxon>Verrucomicrobiota</taxon>
        <taxon>Verrucomicrobiia</taxon>
        <taxon>Verrucomicrobiales</taxon>
        <taxon>Verrucomicrobiaceae</taxon>
        <taxon>Roseimicrobium</taxon>
    </lineage>
</organism>
<evidence type="ECO:0000256" key="10">
    <source>
        <dbReference type="SAM" id="SignalP"/>
    </source>
</evidence>
<evidence type="ECO:0000256" key="5">
    <source>
        <dbReference type="ARBA" id="ARBA00022741"/>
    </source>
</evidence>
<dbReference type="InterPro" id="IPR036890">
    <property type="entry name" value="HATPase_C_sf"/>
</dbReference>
<comment type="catalytic activity">
    <reaction evidence="1">
        <text>ATP + protein L-histidine = ADP + protein N-phospho-L-histidine.</text>
        <dbReference type="EC" id="2.7.13.3"/>
    </reaction>
</comment>
<keyword evidence="4" id="KW-0808">Transferase</keyword>
<evidence type="ECO:0000313" key="13">
    <source>
        <dbReference type="Proteomes" id="UP000253426"/>
    </source>
</evidence>
<evidence type="ECO:0000256" key="8">
    <source>
        <dbReference type="ARBA" id="ARBA00023012"/>
    </source>
</evidence>
<dbReference type="Pfam" id="PF07730">
    <property type="entry name" value="HisKA_3"/>
    <property type="match status" value="1"/>
</dbReference>
<dbReference type="InterPro" id="IPR011712">
    <property type="entry name" value="Sig_transdc_His_kin_sub3_dim/P"/>
</dbReference>
<dbReference type="SUPFAM" id="SSF55874">
    <property type="entry name" value="ATPase domain of HSP90 chaperone/DNA topoisomerase II/histidine kinase"/>
    <property type="match status" value="1"/>
</dbReference>
<protein>
    <recommendedName>
        <fullName evidence="2">histidine kinase</fullName>
        <ecNumber evidence="2">2.7.13.3</ecNumber>
    </recommendedName>
</protein>
<keyword evidence="9" id="KW-0812">Transmembrane</keyword>
<keyword evidence="7" id="KW-0067">ATP-binding</keyword>
<keyword evidence="6 12" id="KW-0418">Kinase</keyword>
<keyword evidence="9" id="KW-0472">Membrane</keyword>
<evidence type="ECO:0000259" key="11">
    <source>
        <dbReference type="SMART" id="SM00387"/>
    </source>
</evidence>
<evidence type="ECO:0000256" key="2">
    <source>
        <dbReference type="ARBA" id="ARBA00012438"/>
    </source>
</evidence>
<comment type="caution">
    <text evidence="12">The sequence shown here is derived from an EMBL/GenBank/DDBJ whole genome shotgun (WGS) entry which is preliminary data.</text>
</comment>
<evidence type="ECO:0000256" key="6">
    <source>
        <dbReference type="ARBA" id="ARBA00022777"/>
    </source>
</evidence>
<dbReference type="EMBL" id="QNRR01000012">
    <property type="protein sequence ID" value="RBP38074.1"/>
    <property type="molecule type" value="Genomic_DNA"/>
</dbReference>
<dbReference type="InterPro" id="IPR050482">
    <property type="entry name" value="Sensor_HK_TwoCompSys"/>
</dbReference>
<feature type="signal peptide" evidence="10">
    <location>
        <begin position="1"/>
        <end position="33"/>
    </location>
</feature>
<gene>
    <name evidence="12" type="ORF">DES53_11272</name>
</gene>
<accession>A0A366H970</accession>
<keyword evidence="5" id="KW-0547">Nucleotide-binding</keyword>
<dbReference type="Gene3D" id="1.20.5.1930">
    <property type="match status" value="1"/>
</dbReference>
<dbReference type="PANTHER" id="PTHR24421:SF10">
    <property type="entry name" value="NITRATE_NITRITE SENSOR PROTEIN NARQ"/>
    <property type="match status" value="1"/>
</dbReference>
<proteinExistence type="predicted"/>
<dbReference type="GO" id="GO:0000155">
    <property type="term" value="F:phosphorelay sensor kinase activity"/>
    <property type="evidence" value="ECO:0007669"/>
    <property type="project" value="InterPro"/>
</dbReference>
<dbReference type="SMART" id="SM00387">
    <property type="entry name" value="HATPase_c"/>
    <property type="match status" value="1"/>
</dbReference>
<feature type="transmembrane region" description="Helical" evidence="9">
    <location>
        <begin position="437"/>
        <end position="457"/>
    </location>
</feature>
<dbReference type="PANTHER" id="PTHR24421">
    <property type="entry name" value="NITRATE/NITRITE SENSOR PROTEIN NARX-RELATED"/>
    <property type="match status" value="1"/>
</dbReference>
<dbReference type="CDD" id="cd16917">
    <property type="entry name" value="HATPase_UhpB-NarQ-NarX-like"/>
    <property type="match status" value="1"/>
</dbReference>
<dbReference type="Proteomes" id="UP000253426">
    <property type="component" value="Unassembled WGS sequence"/>
</dbReference>
<keyword evidence="9" id="KW-1133">Transmembrane helix</keyword>
<dbReference type="GO" id="GO:0016020">
    <property type="term" value="C:membrane"/>
    <property type="evidence" value="ECO:0007669"/>
    <property type="project" value="InterPro"/>
</dbReference>
<dbReference type="GO" id="GO:0046983">
    <property type="term" value="F:protein dimerization activity"/>
    <property type="evidence" value="ECO:0007669"/>
    <property type="project" value="InterPro"/>
</dbReference>
<evidence type="ECO:0000256" key="4">
    <source>
        <dbReference type="ARBA" id="ARBA00022679"/>
    </source>
</evidence>
<dbReference type="InterPro" id="IPR003594">
    <property type="entry name" value="HATPase_dom"/>
</dbReference>
<dbReference type="AlphaFoldDB" id="A0A366H970"/>
<feature type="chain" id="PRO_5016629511" description="histidine kinase" evidence="10">
    <location>
        <begin position="34"/>
        <end position="687"/>
    </location>
</feature>